<feature type="transmembrane region" description="Helical" evidence="2">
    <location>
        <begin position="222"/>
        <end position="240"/>
    </location>
</feature>
<feature type="region of interest" description="Disordered" evidence="1">
    <location>
        <begin position="264"/>
        <end position="284"/>
    </location>
</feature>
<feature type="transmembrane region" description="Helical" evidence="2">
    <location>
        <begin position="151"/>
        <end position="172"/>
    </location>
</feature>
<proteinExistence type="predicted"/>
<organism evidence="3 4">
    <name type="scientific">Catellatospora chokoriensis</name>
    <dbReference type="NCBI Taxonomy" id="310353"/>
    <lineage>
        <taxon>Bacteria</taxon>
        <taxon>Bacillati</taxon>
        <taxon>Actinomycetota</taxon>
        <taxon>Actinomycetes</taxon>
        <taxon>Micromonosporales</taxon>
        <taxon>Micromonosporaceae</taxon>
        <taxon>Catellatospora</taxon>
    </lineage>
</organism>
<evidence type="ECO:0000313" key="4">
    <source>
        <dbReference type="Proteomes" id="UP000619293"/>
    </source>
</evidence>
<sequence>MPLTLPTHPVAVVPLKLWRPRWFDGVALTIGAVAPDLAFAADGYGVTIHSHAWHAPLWWALPLTLVGTRLVRWAAPSVAAHLPAGGPLALRDYGALGLARHPLLVTAASALIGAASHIGWDAFTHPTVDGGRVLLPVLHRQVWTGMPWWEFLSAASNLVGFAAAIAVLVHLGRTRLLRHWYGPGPATAAPRPTLFWSVVTLVFALGLASLPLHPVRLIGDQAVRVILFAALALFAGAAAVRTHATVQPPGSPGRPVRAVRQGVDKVDPAAHPMSDTAAGRGQET</sequence>
<dbReference type="InterPro" id="IPR025238">
    <property type="entry name" value="DUF4184"/>
</dbReference>
<reference evidence="3 4" key="1">
    <citation type="submission" date="2021-01" db="EMBL/GenBank/DDBJ databases">
        <title>Whole genome shotgun sequence of Catellatospora chokoriensis NBRC 107358.</title>
        <authorList>
            <person name="Komaki H."/>
            <person name="Tamura T."/>
        </authorList>
    </citation>
    <scope>NUCLEOTIDE SEQUENCE [LARGE SCALE GENOMIC DNA]</scope>
    <source>
        <strain evidence="3 4">NBRC 107358</strain>
    </source>
</reference>
<accession>A0A8J3NW51</accession>
<feature type="transmembrane region" description="Helical" evidence="2">
    <location>
        <begin position="193"/>
        <end position="210"/>
    </location>
</feature>
<comment type="caution">
    <text evidence="3">The sequence shown here is derived from an EMBL/GenBank/DDBJ whole genome shotgun (WGS) entry which is preliminary data.</text>
</comment>
<dbReference type="Pfam" id="PF13803">
    <property type="entry name" value="DUF4184"/>
    <property type="match status" value="1"/>
</dbReference>
<evidence type="ECO:0000313" key="3">
    <source>
        <dbReference type="EMBL" id="GIF94603.1"/>
    </source>
</evidence>
<dbReference type="AlphaFoldDB" id="A0A8J3NW51"/>
<keyword evidence="2" id="KW-1133">Transmembrane helix</keyword>
<dbReference type="RefSeq" id="WP_191844547.1">
    <property type="nucleotide sequence ID" value="NZ_BAAALB010000063.1"/>
</dbReference>
<dbReference type="EMBL" id="BONG01000106">
    <property type="protein sequence ID" value="GIF94603.1"/>
    <property type="molecule type" value="Genomic_DNA"/>
</dbReference>
<protein>
    <recommendedName>
        <fullName evidence="5">DUF4184 family protein</fullName>
    </recommendedName>
</protein>
<evidence type="ECO:0000256" key="1">
    <source>
        <dbReference type="SAM" id="MobiDB-lite"/>
    </source>
</evidence>
<keyword evidence="2" id="KW-0472">Membrane</keyword>
<keyword evidence="4" id="KW-1185">Reference proteome</keyword>
<gene>
    <name evidence="3" type="ORF">Cch02nite_80470</name>
</gene>
<evidence type="ECO:0008006" key="5">
    <source>
        <dbReference type="Google" id="ProtNLM"/>
    </source>
</evidence>
<evidence type="ECO:0000256" key="2">
    <source>
        <dbReference type="SAM" id="Phobius"/>
    </source>
</evidence>
<keyword evidence="2" id="KW-0812">Transmembrane</keyword>
<name>A0A8J3NW51_9ACTN</name>
<dbReference type="Proteomes" id="UP000619293">
    <property type="component" value="Unassembled WGS sequence"/>
</dbReference>